<dbReference type="InterPro" id="IPR049450">
    <property type="entry name" value="ACOT8-like_C"/>
</dbReference>
<dbReference type="AlphaFoldDB" id="A0A8H6L4F0"/>
<dbReference type="InterPro" id="IPR049449">
    <property type="entry name" value="TesB_ACOT8-like_N"/>
</dbReference>
<sequence>MGNQGTEGELTRSDFMKELEVEPSSEGYYVNVQPMWSFNNWGIVPGALLMPQCVAASYRTVPRGFHTHSVQTHFLGNGTVTKRATYRVENLNDGKTFATRQVKVEQDGKTIALTTVGFAKRASVAGRGAAVVEHAVPVVMRFDTFVGTPTLQSRDMRCQSLPKVCPSPAAESKLARHWLRADGPVSTEKGNMQNVLGLVALSDIFLLDSAPRIYGLGFDLKTEKSPSERLARDLKAMTTINHSIHIVNVDAARVDEWVYVECETPWASSGRIMVHSRMFSRDGILLATCAQEGLLLLRKSASDSIARQKL</sequence>
<evidence type="ECO:0000313" key="3">
    <source>
        <dbReference type="EMBL" id="KAF6235180.1"/>
    </source>
</evidence>
<dbReference type="Proteomes" id="UP000578531">
    <property type="component" value="Unassembled WGS sequence"/>
</dbReference>
<dbReference type="Gene3D" id="3.10.129.10">
    <property type="entry name" value="Hotdog Thioesterase"/>
    <property type="match status" value="2"/>
</dbReference>
<dbReference type="EMBL" id="JACCJC010000026">
    <property type="protein sequence ID" value="KAF6235180.1"/>
    <property type="molecule type" value="Genomic_DNA"/>
</dbReference>
<gene>
    <name evidence="3" type="ORF">HO173_006809</name>
</gene>
<feature type="domain" description="Acyl-CoA thioesterase-like C-terminal" evidence="2">
    <location>
        <begin position="167"/>
        <end position="294"/>
    </location>
</feature>
<dbReference type="InterPro" id="IPR003703">
    <property type="entry name" value="Acyl_CoA_thio"/>
</dbReference>
<dbReference type="CDD" id="cd03444">
    <property type="entry name" value="Thioesterase_II_repeat1"/>
    <property type="match status" value="1"/>
</dbReference>
<dbReference type="GO" id="GO:0009062">
    <property type="term" value="P:fatty acid catabolic process"/>
    <property type="evidence" value="ECO:0007669"/>
    <property type="project" value="TreeGrafter"/>
</dbReference>
<evidence type="ECO:0000313" key="4">
    <source>
        <dbReference type="Proteomes" id="UP000578531"/>
    </source>
</evidence>
<dbReference type="Pfam" id="PF13622">
    <property type="entry name" value="4HBT_3"/>
    <property type="match status" value="1"/>
</dbReference>
<protein>
    <submittedName>
        <fullName evidence="3">Uncharacterized protein</fullName>
    </submittedName>
</protein>
<proteinExistence type="predicted"/>
<evidence type="ECO:0000259" key="2">
    <source>
        <dbReference type="Pfam" id="PF20789"/>
    </source>
</evidence>
<dbReference type="GO" id="GO:0006637">
    <property type="term" value="P:acyl-CoA metabolic process"/>
    <property type="evidence" value="ECO:0007669"/>
    <property type="project" value="InterPro"/>
</dbReference>
<evidence type="ECO:0000259" key="1">
    <source>
        <dbReference type="Pfam" id="PF13622"/>
    </source>
</evidence>
<dbReference type="CDD" id="cd03445">
    <property type="entry name" value="Thioesterase_II_repeat2"/>
    <property type="match status" value="1"/>
</dbReference>
<feature type="domain" description="Acyl-CoA thioesterase-like N-terminal HotDog" evidence="1">
    <location>
        <begin position="40"/>
        <end position="118"/>
    </location>
</feature>
<organism evidence="3 4">
    <name type="scientific">Letharia columbiana</name>
    <dbReference type="NCBI Taxonomy" id="112416"/>
    <lineage>
        <taxon>Eukaryota</taxon>
        <taxon>Fungi</taxon>
        <taxon>Dikarya</taxon>
        <taxon>Ascomycota</taxon>
        <taxon>Pezizomycotina</taxon>
        <taxon>Lecanoromycetes</taxon>
        <taxon>OSLEUM clade</taxon>
        <taxon>Lecanoromycetidae</taxon>
        <taxon>Lecanorales</taxon>
        <taxon>Lecanorineae</taxon>
        <taxon>Parmeliaceae</taxon>
        <taxon>Letharia</taxon>
    </lineage>
</organism>
<accession>A0A8H6L4F0</accession>
<dbReference type="Pfam" id="PF20789">
    <property type="entry name" value="4HBT_3C"/>
    <property type="match status" value="1"/>
</dbReference>
<keyword evidence="4" id="KW-1185">Reference proteome</keyword>
<dbReference type="InterPro" id="IPR029069">
    <property type="entry name" value="HotDog_dom_sf"/>
</dbReference>
<dbReference type="GO" id="GO:0005782">
    <property type="term" value="C:peroxisomal matrix"/>
    <property type="evidence" value="ECO:0007669"/>
    <property type="project" value="UniProtKB-SubCell"/>
</dbReference>
<dbReference type="GO" id="GO:0047617">
    <property type="term" value="F:fatty acyl-CoA hydrolase activity"/>
    <property type="evidence" value="ECO:0007669"/>
    <property type="project" value="InterPro"/>
</dbReference>
<dbReference type="PANTHER" id="PTHR11066:SF34">
    <property type="entry name" value="ACYL-COENZYME A THIOESTERASE 8"/>
    <property type="match status" value="1"/>
</dbReference>
<dbReference type="RefSeq" id="XP_037164558.1">
    <property type="nucleotide sequence ID" value="XM_037308715.1"/>
</dbReference>
<dbReference type="PANTHER" id="PTHR11066">
    <property type="entry name" value="ACYL-COA THIOESTERASE"/>
    <property type="match status" value="1"/>
</dbReference>
<comment type="caution">
    <text evidence="3">The sequence shown here is derived from an EMBL/GenBank/DDBJ whole genome shotgun (WGS) entry which is preliminary data.</text>
</comment>
<dbReference type="SUPFAM" id="SSF54637">
    <property type="entry name" value="Thioesterase/thiol ester dehydrase-isomerase"/>
    <property type="match status" value="2"/>
</dbReference>
<name>A0A8H6L4F0_9LECA</name>
<dbReference type="GeneID" id="59288467"/>
<dbReference type="OrthoDB" id="68328at2759"/>
<reference evidence="3 4" key="1">
    <citation type="journal article" date="2020" name="Genomics">
        <title>Complete, high-quality genomes from long-read metagenomic sequencing of two wolf lichen thalli reveals enigmatic genome architecture.</title>
        <authorList>
            <person name="McKenzie S.K."/>
            <person name="Walston R.F."/>
            <person name="Allen J.L."/>
        </authorList>
    </citation>
    <scope>NUCLEOTIDE SEQUENCE [LARGE SCALE GENOMIC DNA]</scope>
    <source>
        <strain evidence="3">WasteWater2</strain>
    </source>
</reference>